<keyword evidence="1" id="KW-0812">Transmembrane</keyword>
<dbReference type="PANTHER" id="PTHR37308:SF1">
    <property type="entry name" value="POLYPRENYL-PHOSPHATE TRANSPORTER"/>
    <property type="match status" value="1"/>
</dbReference>
<evidence type="ECO:0000313" key="3">
    <source>
        <dbReference type="Proteomes" id="UP000193431"/>
    </source>
</evidence>
<keyword evidence="1" id="KW-0472">Membrane</keyword>
<dbReference type="AlphaFoldDB" id="A0A1W6MH25"/>
<dbReference type="PANTHER" id="PTHR37308">
    <property type="entry name" value="INTEGRAL MEMBRANE PROTEIN"/>
    <property type="match status" value="1"/>
</dbReference>
<dbReference type="OrthoDB" id="9793746at2"/>
<feature type="transmembrane region" description="Helical" evidence="1">
    <location>
        <begin position="212"/>
        <end position="235"/>
    </location>
</feature>
<dbReference type="InterPro" id="IPR007163">
    <property type="entry name" value="VCA0040-like"/>
</dbReference>
<proteinExistence type="predicted"/>
<name>A0A1W6MH25_9FLAO</name>
<accession>A0A1W6MH25</accession>
<dbReference type="RefSeq" id="WP_085765703.1">
    <property type="nucleotide sequence ID" value="NZ_CP019344.1"/>
</dbReference>
<dbReference type="Pfam" id="PF04018">
    <property type="entry name" value="VCA0040-like"/>
    <property type="match status" value="1"/>
</dbReference>
<gene>
    <name evidence="2" type="ORF">BST97_02190</name>
</gene>
<dbReference type="Proteomes" id="UP000193431">
    <property type="component" value="Chromosome"/>
</dbReference>
<dbReference type="EMBL" id="CP019344">
    <property type="protein sequence ID" value="ARN76903.1"/>
    <property type="molecule type" value="Genomic_DNA"/>
</dbReference>
<keyword evidence="3" id="KW-1185">Reference proteome</keyword>
<feature type="transmembrane region" description="Helical" evidence="1">
    <location>
        <begin position="67"/>
        <end position="87"/>
    </location>
</feature>
<reference evidence="2 3" key="1">
    <citation type="submission" date="2016-11" db="EMBL/GenBank/DDBJ databases">
        <title>Trade-off between light-utilization and light-protection in marine flavobacteria.</title>
        <authorList>
            <person name="Kumagai Y."/>
        </authorList>
    </citation>
    <scope>NUCLEOTIDE SEQUENCE [LARGE SCALE GENOMIC DNA]</scope>
    <source>
        <strain evidence="2 3">JCM 13191</strain>
    </source>
</reference>
<sequence>MSIKKWTTVTVKGMMMGAADVVPGVSGGTIAFITGIYEELIKTIDGIDLGLFKDLFKIGVAQTAKKYNLGFLLSLLLGIAISIVSLSKLITYLLQEEPVLLWSFFFGLVLASVLYIGKQISKWNALVILAIIVGTGVSYYITIAEPLGSPDSWWYIIFSGFIAIIAMILPGVSGAFLLLLLGSYKTILGSISEVAEAISSGDWTAAWKVIQILLLFAVGCIIGLKVFSRILTWLFNHYKNLTLALLTGFMIGSLNKLWPWKQVISYRENSHGEQIPFLESSVLPQNFDGDPQLIGVIILALVGFALILILERWAAKNAI</sequence>
<evidence type="ECO:0000313" key="2">
    <source>
        <dbReference type="EMBL" id="ARN76903.1"/>
    </source>
</evidence>
<keyword evidence="1" id="KW-1133">Transmembrane helix</keyword>
<feature type="transmembrane region" description="Helical" evidence="1">
    <location>
        <begin position="293"/>
        <end position="310"/>
    </location>
</feature>
<feature type="transmembrane region" description="Helical" evidence="1">
    <location>
        <begin position="153"/>
        <end position="181"/>
    </location>
</feature>
<feature type="transmembrane region" description="Helical" evidence="1">
    <location>
        <begin position="99"/>
        <end position="116"/>
    </location>
</feature>
<dbReference type="STRING" id="331648.BST97_02190"/>
<feature type="transmembrane region" description="Helical" evidence="1">
    <location>
        <begin position="123"/>
        <end position="141"/>
    </location>
</feature>
<organism evidence="2 3">
    <name type="scientific">Nonlabens spongiae</name>
    <dbReference type="NCBI Taxonomy" id="331648"/>
    <lineage>
        <taxon>Bacteria</taxon>
        <taxon>Pseudomonadati</taxon>
        <taxon>Bacteroidota</taxon>
        <taxon>Flavobacteriia</taxon>
        <taxon>Flavobacteriales</taxon>
        <taxon>Flavobacteriaceae</taxon>
        <taxon>Nonlabens</taxon>
    </lineage>
</organism>
<protein>
    <submittedName>
        <fullName evidence="2">DUF368 domain-containing protein</fullName>
    </submittedName>
</protein>
<evidence type="ECO:0000256" key="1">
    <source>
        <dbReference type="SAM" id="Phobius"/>
    </source>
</evidence>